<gene>
    <name evidence="7" type="ORF">A2024_05985</name>
</gene>
<dbReference type="Pfam" id="PF17210">
    <property type="entry name" value="SdrD_B"/>
    <property type="match status" value="1"/>
</dbReference>
<dbReference type="Gene3D" id="2.60.40.10">
    <property type="entry name" value="Immunoglobulins"/>
    <property type="match status" value="2"/>
</dbReference>
<comment type="subcellular location">
    <subcellularLocation>
        <location evidence="1">Secreted</location>
    </subcellularLocation>
</comment>
<keyword evidence="2" id="KW-0964">Secreted</keyword>
<dbReference type="Proteomes" id="UP000177230">
    <property type="component" value="Unassembled WGS sequence"/>
</dbReference>
<feature type="region of interest" description="Disordered" evidence="5">
    <location>
        <begin position="789"/>
        <end position="813"/>
    </location>
</feature>
<evidence type="ECO:0000256" key="2">
    <source>
        <dbReference type="ARBA" id="ARBA00022525"/>
    </source>
</evidence>
<evidence type="ECO:0000313" key="7">
    <source>
        <dbReference type="EMBL" id="OGF14078.1"/>
    </source>
</evidence>
<dbReference type="SUPFAM" id="SSF48452">
    <property type="entry name" value="TPR-like"/>
    <property type="match status" value="1"/>
</dbReference>
<dbReference type="InterPro" id="IPR019734">
    <property type="entry name" value="TPR_rpt"/>
</dbReference>
<keyword evidence="3" id="KW-0732">Signal</keyword>
<dbReference type="AlphaFoldDB" id="A0A1F5RI53"/>
<feature type="compositionally biased region" description="Basic and acidic residues" evidence="5">
    <location>
        <begin position="796"/>
        <end position="813"/>
    </location>
</feature>
<sequence length="813" mass="91057">MRNFLKITFILLISGPTLTWAAEQLYFTYGFEEGNSLVGQYYGQQEYRHTLKSALEKKMDNFKLLSEFSMYYSSLEQIHLQTVRLAFNQMSFGHSLLSVGLGDNNPNLPYNAGLWNNRIRGASADYQYDNLTAGVFGGTPSDLYRESASLSSRNVLGSYLGYKPAAWFSEKIFLYKESSSLPADSLYRRATGFGQQMDITMSQGLSMMMATAWKKRQEERTGVIISRSAPWVSANIAWTAKKYSFSAGLDFLGANFRPLQTKNYYGPRFYASWRPNEIIRMDGRFTNYNADGDTLYPMITNSWGAGSSVKLSNLPSLKVSYTSRDNKVSWGGPNARRYVSDGQTMELSQKFNQLEMKFKYQVENREEKIDQSMDASRQLWMVKPQYRSQLATFWLSGEFDRWSDNRRTTSGYYNRYRAGTNAGLWSGSRAIVELGFNQRVDQRDRNNTSMVASLNLKFNLSKKYLLDLSWWNENNIAQDTGFFYLRDRSRLGLFVTRRIDISGNDLEGLVFLDANKNGFQDAGEFGLPGIILNLSNGRKTITDARGKYSFTNINSSNPTVKIDMASLSAEYNIIGAGEKQASLGGWRSTLVNFTVSALGGIKGRVFVDNNNNGVFDGDDYGMSGVMVIIQPSNTAAISNGGGMFRITNAPTGQQTLNIDLNSIPPDYELKSQPSRSINIKQGEISNHLEFAVVKKIRPVKKVVFGGVSTVKINTSPRAEAAPRSAGSEKQAARAPKQQDRVTIKAKEPPPSKLSATEIDALYKEGTKLYSSGDYQGALKIWQKILAADPGHSQAKRNLEKTRQKLDALKKAKG</sequence>
<dbReference type="InterPro" id="IPR011990">
    <property type="entry name" value="TPR-like_helical_dom_sf"/>
</dbReference>
<feature type="repeat" description="TPR" evidence="4">
    <location>
        <begin position="758"/>
        <end position="791"/>
    </location>
</feature>
<evidence type="ECO:0000256" key="1">
    <source>
        <dbReference type="ARBA" id="ARBA00004613"/>
    </source>
</evidence>
<dbReference type="GO" id="GO:0005576">
    <property type="term" value="C:extracellular region"/>
    <property type="evidence" value="ECO:0007669"/>
    <property type="project" value="UniProtKB-SubCell"/>
</dbReference>
<dbReference type="SUPFAM" id="SSF117074">
    <property type="entry name" value="Hypothetical protein PA1324"/>
    <property type="match status" value="1"/>
</dbReference>
<feature type="domain" description="SD-repeat containing protein B" evidence="6">
    <location>
        <begin position="509"/>
        <end position="564"/>
    </location>
</feature>
<evidence type="ECO:0000259" key="6">
    <source>
        <dbReference type="Pfam" id="PF17210"/>
    </source>
</evidence>
<dbReference type="SUPFAM" id="SSF49464">
    <property type="entry name" value="Carboxypeptidase regulatory domain-like"/>
    <property type="match status" value="1"/>
</dbReference>
<evidence type="ECO:0000313" key="8">
    <source>
        <dbReference type="Proteomes" id="UP000177230"/>
    </source>
</evidence>
<comment type="caution">
    <text evidence="7">The sequence shown here is derived from an EMBL/GenBank/DDBJ whole genome shotgun (WGS) entry which is preliminary data.</text>
</comment>
<reference evidence="7 8" key="1">
    <citation type="journal article" date="2016" name="Nat. Commun.">
        <title>Thousands of microbial genomes shed light on interconnected biogeochemical processes in an aquifer system.</title>
        <authorList>
            <person name="Anantharaman K."/>
            <person name="Brown C.T."/>
            <person name="Hug L.A."/>
            <person name="Sharon I."/>
            <person name="Castelle C.J."/>
            <person name="Probst A.J."/>
            <person name="Thomas B.C."/>
            <person name="Singh A."/>
            <person name="Wilkins M.J."/>
            <person name="Karaoz U."/>
            <person name="Brodie E.L."/>
            <person name="Williams K.H."/>
            <person name="Hubbard S.S."/>
            <person name="Banfield J.F."/>
        </authorList>
    </citation>
    <scope>NUCLEOTIDE SEQUENCE [LARGE SCALE GENOMIC DNA]</scope>
</reference>
<evidence type="ECO:0000256" key="5">
    <source>
        <dbReference type="SAM" id="MobiDB-lite"/>
    </source>
</evidence>
<feature type="region of interest" description="Disordered" evidence="5">
    <location>
        <begin position="715"/>
        <end position="752"/>
    </location>
</feature>
<evidence type="ECO:0000256" key="4">
    <source>
        <dbReference type="PROSITE-ProRule" id="PRU00339"/>
    </source>
</evidence>
<dbReference type="InterPro" id="IPR008969">
    <property type="entry name" value="CarboxyPept-like_regulatory"/>
</dbReference>
<accession>A0A1F5RI53</accession>
<feature type="compositionally biased region" description="Basic and acidic residues" evidence="5">
    <location>
        <begin position="736"/>
        <end position="749"/>
    </location>
</feature>
<dbReference type="InterPro" id="IPR033764">
    <property type="entry name" value="Sdr_B"/>
</dbReference>
<dbReference type="InterPro" id="IPR013783">
    <property type="entry name" value="Ig-like_fold"/>
</dbReference>
<proteinExistence type="predicted"/>
<keyword evidence="4" id="KW-0802">TPR repeat</keyword>
<dbReference type="PROSITE" id="PS50005">
    <property type="entry name" value="TPR"/>
    <property type="match status" value="1"/>
</dbReference>
<name>A0A1F5RI53_9BACT</name>
<dbReference type="Gene3D" id="1.25.40.10">
    <property type="entry name" value="Tetratricopeptide repeat domain"/>
    <property type="match status" value="1"/>
</dbReference>
<dbReference type="EMBL" id="MFFM01000009">
    <property type="protein sequence ID" value="OGF14078.1"/>
    <property type="molecule type" value="Genomic_DNA"/>
</dbReference>
<protein>
    <recommendedName>
        <fullName evidence="6">SD-repeat containing protein B domain-containing protein</fullName>
    </recommendedName>
</protein>
<evidence type="ECO:0000256" key="3">
    <source>
        <dbReference type="ARBA" id="ARBA00022729"/>
    </source>
</evidence>
<organism evidence="7 8">
    <name type="scientific">Candidatus Edwardsbacteria bacterium GWF2_54_11</name>
    <dbReference type="NCBI Taxonomy" id="1817851"/>
    <lineage>
        <taxon>Bacteria</taxon>
        <taxon>Candidatus Edwardsiibacteriota</taxon>
    </lineage>
</organism>